<evidence type="ECO:0000313" key="1">
    <source>
        <dbReference type="EMBL" id="CDW22552.1"/>
    </source>
</evidence>
<dbReference type="AlphaFoldDB" id="A0A0K2TAG1"/>
<organism evidence="1">
    <name type="scientific">Lepeophtheirus salmonis</name>
    <name type="common">Salmon louse</name>
    <name type="synonym">Caligus salmonis</name>
    <dbReference type="NCBI Taxonomy" id="72036"/>
    <lineage>
        <taxon>Eukaryota</taxon>
        <taxon>Metazoa</taxon>
        <taxon>Ecdysozoa</taxon>
        <taxon>Arthropoda</taxon>
        <taxon>Crustacea</taxon>
        <taxon>Multicrustacea</taxon>
        <taxon>Hexanauplia</taxon>
        <taxon>Copepoda</taxon>
        <taxon>Siphonostomatoida</taxon>
        <taxon>Caligidae</taxon>
        <taxon>Lepeophtheirus</taxon>
    </lineage>
</organism>
<name>A0A0K2TAG1_LEPSM</name>
<sequence>MNSVFGGRTLQAFPSTRIQNVQSRALALGLLGAKKDFQITQKSIFKRVLQWRREASLFVGVKSGLSPSQGSFHPLF</sequence>
<dbReference type="EMBL" id="HACA01005191">
    <property type="protein sequence ID" value="CDW22552.1"/>
    <property type="molecule type" value="Transcribed_RNA"/>
</dbReference>
<protein>
    <submittedName>
        <fullName evidence="1">Uncharacterized protein</fullName>
    </submittedName>
</protein>
<accession>A0A0K2TAG1</accession>
<proteinExistence type="predicted"/>
<reference evidence="1" key="1">
    <citation type="submission" date="2014-05" db="EMBL/GenBank/DDBJ databases">
        <authorList>
            <person name="Chronopoulou M."/>
        </authorList>
    </citation>
    <scope>NUCLEOTIDE SEQUENCE</scope>
    <source>
        <tissue evidence="1">Whole organism</tissue>
    </source>
</reference>